<reference evidence="1 2" key="1">
    <citation type="submission" date="2019-07" db="EMBL/GenBank/DDBJ databases">
        <title>The draft genome sequence of Aquimarina algiphila M91.</title>
        <authorList>
            <person name="Meng X."/>
        </authorList>
    </citation>
    <scope>NUCLEOTIDE SEQUENCE [LARGE SCALE GENOMIC DNA]</scope>
    <source>
        <strain evidence="1 2">M91</strain>
    </source>
</reference>
<keyword evidence="2" id="KW-1185">Reference proteome</keyword>
<dbReference type="OrthoDB" id="1162721at2"/>
<dbReference type="Proteomes" id="UP000318833">
    <property type="component" value="Unassembled WGS sequence"/>
</dbReference>
<organism evidence="1 2">
    <name type="scientific">Aquimarina algiphila</name>
    <dbReference type="NCBI Taxonomy" id="2047982"/>
    <lineage>
        <taxon>Bacteria</taxon>
        <taxon>Pseudomonadati</taxon>
        <taxon>Bacteroidota</taxon>
        <taxon>Flavobacteriia</taxon>
        <taxon>Flavobacteriales</taxon>
        <taxon>Flavobacteriaceae</taxon>
        <taxon>Aquimarina</taxon>
    </lineage>
</organism>
<name>A0A554VKK1_9FLAO</name>
<proteinExistence type="predicted"/>
<evidence type="ECO:0000313" key="2">
    <source>
        <dbReference type="Proteomes" id="UP000318833"/>
    </source>
</evidence>
<comment type="caution">
    <text evidence="1">The sequence shown here is derived from an EMBL/GenBank/DDBJ whole genome shotgun (WGS) entry which is preliminary data.</text>
</comment>
<dbReference type="RefSeq" id="WP_109435274.1">
    <property type="nucleotide sequence ID" value="NZ_CANLFO010000020.1"/>
</dbReference>
<gene>
    <name evidence="1" type="ORF">FOF46_12320</name>
</gene>
<dbReference type="EMBL" id="VLNR01000022">
    <property type="protein sequence ID" value="TSE08550.1"/>
    <property type="molecule type" value="Genomic_DNA"/>
</dbReference>
<evidence type="ECO:0000313" key="1">
    <source>
        <dbReference type="EMBL" id="TSE08550.1"/>
    </source>
</evidence>
<dbReference type="AlphaFoldDB" id="A0A554VKK1"/>
<protein>
    <submittedName>
        <fullName evidence="1">Uncharacterized protein</fullName>
    </submittedName>
</protein>
<sequence length="136" mass="15660">MITPNFKKRELVTRLLIFFLTCILLTSGTVLLSSHSNDKRILFNSGINKKSTFYFTKSEALIASHSIINRRLRSSTITSFGNNDENVRIINDTTFTVVNYVEWIDIEGKNQRNYYSCTVTFNQDCTTNAKNLVFLE</sequence>
<accession>A0A554VKK1</accession>